<reference evidence="4 5" key="1">
    <citation type="submission" date="2023-01" db="EMBL/GenBank/DDBJ databases">
        <title>Minimal conservation of predation-associated metabolite biosynthetic gene clusters underscores biosynthetic potential of Myxococcota including descriptions for ten novel species: Archangium lansinium sp. nov., Myxococcus landrumus sp. nov., Nannocystis bai.</title>
        <authorList>
            <person name="Ahearne A."/>
            <person name="Stevens C."/>
            <person name="Dowd S."/>
        </authorList>
    </citation>
    <scope>NUCLEOTIDE SEQUENCE [LARGE SCALE GENOMIC DNA]</scope>
    <source>
        <strain evidence="4 5">WIWO2</strain>
    </source>
</reference>
<organism evidence="4 5">
    <name type="scientific">Sorangium atrum</name>
    <dbReference type="NCBI Taxonomy" id="2995308"/>
    <lineage>
        <taxon>Bacteria</taxon>
        <taxon>Pseudomonadati</taxon>
        <taxon>Myxococcota</taxon>
        <taxon>Polyangia</taxon>
        <taxon>Polyangiales</taxon>
        <taxon>Polyangiaceae</taxon>
        <taxon>Sorangium</taxon>
    </lineage>
</organism>
<dbReference type="InterPro" id="IPR011936">
    <property type="entry name" value="Myxo_disulph_rpt"/>
</dbReference>
<dbReference type="EMBL" id="JAQNDK010000001">
    <property type="protein sequence ID" value="MDC0678779.1"/>
    <property type="molecule type" value="Genomic_DNA"/>
</dbReference>
<dbReference type="Proteomes" id="UP001217485">
    <property type="component" value="Unassembled WGS sequence"/>
</dbReference>
<keyword evidence="1" id="KW-0732">Signal</keyword>
<gene>
    <name evidence="4" type="ORF">POL72_13625</name>
</gene>
<proteinExistence type="predicted"/>
<dbReference type="SUPFAM" id="SSF63825">
    <property type="entry name" value="YWTD domain"/>
    <property type="match status" value="1"/>
</dbReference>
<name>A0ABT5BZ20_9BACT</name>
<dbReference type="NCBIfam" id="TIGR02232">
    <property type="entry name" value="myxo_disulf_rpt"/>
    <property type="match status" value="1"/>
</dbReference>
<comment type="caution">
    <text evidence="4">The sequence shown here is derived from an EMBL/GenBank/DDBJ whole genome shotgun (WGS) entry which is preliminary data.</text>
</comment>
<evidence type="ECO:0000313" key="5">
    <source>
        <dbReference type="Proteomes" id="UP001217485"/>
    </source>
</evidence>
<accession>A0ABT5BZ20</accession>
<keyword evidence="5" id="KW-1185">Reference proteome</keyword>
<evidence type="ECO:0000256" key="3">
    <source>
        <dbReference type="ARBA" id="ARBA00023157"/>
    </source>
</evidence>
<evidence type="ECO:0008006" key="6">
    <source>
        <dbReference type="Google" id="ProtNLM"/>
    </source>
</evidence>
<evidence type="ECO:0000313" key="4">
    <source>
        <dbReference type="EMBL" id="MDC0678779.1"/>
    </source>
</evidence>
<dbReference type="RefSeq" id="WP_272095620.1">
    <property type="nucleotide sequence ID" value="NZ_JAQNDK010000001.1"/>
</dbReference>
<evidence type="ECO:0000256" key="2">
    <source>
        <dbReference type="ARBA" id="ARBA00022737"/>
    </source>
</evidence>
<sequence>MNPSSYVLGGVNSVNISAPSCDGLSRSEELGGAFARVTVVYSCEPSLCADVTCAPPDACHVAGACDPRTGLCTNPNAPDDTACDDGDPTTAESICISGACVAESPCGNGRVGPGEECDDGGHVNGDGCSATCQVEGTRRFLYTVREEDDMLRRFDLRTRKFEDVGPLGVRFDIGELAWEEATGTLWMIDGRANKGLYTVDIATGAATLVGIHGVDKMFGLGLDPRTGNLYGSARGSQPGFYQLDRATGAATLLGTPPRSYDGMAYDTTRDQLVGFVAGYAPLFAIDVANGAGSLLAYQEPTNAGGLAYDPIADQFWEIDQDGFLYTYDPTYDYMQTIFISQLGAHDGLTLVMPAP</sequence>
<evidence type="ECO:0000256" key="1">
    <source>
        <dbReference type="ARBA" id="ARBA00022729"/>
    </source>
</evidence>
<keyword evidence="2" id="KW-0677">Repeat</keyword>
<keyword evidence="3" id="KW-1015">Disulfide bond</keyword>
<protein>
    <recommendedName>
        <fullName evidence="6">DUF4215 domain-containing protein</fullName>
    </recommendedName>
</protein>